<dbReference type="AlphaFoldDB" id="A0A0E9P9N5"/>
<organism evidence="1">
    <name type="scientific">Anguilla anguilla</name>
    <name type="common">European freshwater eel</name>
    <name type="synonym">Muraena anguilla</name>
    <dbReference type="NCBI Taxonomy" id="7936"/>
    <lineage>
        <taxon>Eukaryota</taxon>
        <taxon>Metazoa</taxon>
        <taxon>Chordata</taxon>
        <taxon>Craniata</taxon>
        <taxon>Vertebrata</taxon>
        <taxon>Euteleostomi</taxon>
        <taxon>Actinopterygii</taxon>
        <taxon>Neopterygii</taxon>
        <taxon>Teleostei</taxon>
        <taxon>Anguilliformes</taxon>
        <taxon>Anguillidae</taxon>
        <taxon>Anguilla</taxon>
    </lineage>
</organism>
<sequence>MMIIFTLCLTNARLQERIGLRQVALV</sequence>
<proteinExistence type="predicted"/>
<evidence type="ECO:0000313" key="1">
    <source>
        <dbReference type="EMBL" id="JAH01371.1"/>
    </source>
</evidence>
<protein>
    <submittedName>
        <fullName evidence="1">Uncharacterized protein</fullName>
    </submittedName>
</protein>
<dbReference type="EMBL" id="GBXM01085883">
    <property type="protein sequence ID" value="JAH22694.1"/>
    <property type="molecule type" value="Transcribed_RNA"/>
</dbReference>
<reference evidence="1" key="2">
    <citation type="journal article" date="2015" name="Fish Shellfish Immunol.">
        <title>Early steps in the European eel (Anguilla anguilla)-Vibrio vulnificus interaction in the gills: Role of the RtxA13 toxin.</title>
        <authorList>
            <person name="Callol A."/>
            <person name="Pajuelo D."/>
            <person name="Ebbesson L."/>
            <person name="Teles M."/>
            <person name="MacKenzie S."/>
            <person name="Amaro C."/>
        </authorList>
    </citation>
    <scope>NUCLEOTIDE SEQUENCE</scope>
</reference>
<dbReference type="EMBL" id="GBXM01107206">
    <property type="protein sequence ID" value="JAH01371.1"/>
    <property type="molecule type" value="Transcribed_RNA"/>
</dbReference>
<reference evidence="1" key="1">
    <citation type="submission" date="2014-11" db="EMBL/GenBank/DDBJ databases">
        <authorList>
            <person name="Amaro Gonzalez C."/>
        </authorList>
    </citation>
    <scope>NUCLEOTIDE SEQUENCE</scope>
</reference>
<accession>A0A0E9P9N5</accession>
<name>A0A0E9P9N5_ANGAN</name>